<dbReference type="EMBL" id="CP065647">
    <property type="protein sequence ID" value="QPR74735.1"/>
    <property type="molecule type" value="Genomic_DNA"/>
</dbReference>
<accession>A0AB37GPV3</accession>
<dbReference type="RefSeq" id="WP_035338314.1">
    <property type="nucleotide sequence ID" value="NZ_CP014794.1"/>
</dbReference>
<dbReference type="GeneID" id="92855125"/>
<sequence length="114" mass="12963">MSSNRIDVKILNAENTNSLISIIRKYSGEPISEIKKKISEGHSILTCYYVDDPDKLTSLLSVIEALEQKGAKLEIIQKIRNSSRVIDSNIIKNLIDRDRLIAEQIQEYDDNLSD</sequence>
<organism evidence="1 2">
    <name type="scientific">Bacillus licheniformis</name>
    <dbReference type="NCBI Taxonomy" id="1402"/>
    <lineage>
        <taxon>Bacteria</taxon>
        <taxon>Bacillati</taxon>
        <taxon>Bacillota</taxon>
        <taxon>Bacilli</taxon>
        <taxon>Bacillales</taxon>
        <taxon>Bacillaceae</taxon>
        <taxon>Bacillus</taxon>
    </lineage>
</organism>
<reference evidence="1 2" key="1">
    <citation type="submission" date="2020-12" db="EMBL/GenBank/DDBJ databases">
        <title>FDA dAtabase for Regulatory Grade micrObial Sequences (FDA-ARGOS): Supporting development and validation of Infectious Disease Dx tests.</title>
        <authorList>
            <person name="Nelson B."/>
            <person name="Plummer A."/>
            <person name="Tallon L."/>
            <person name="Sadzewicz L."/>
            <person name="Zhao X."/>
            <person name="Boylan J."/>
            <person name="Ott S."/>
            <person name="Bowen H."/>
            <person name="Vavikolanu K."/>
            <person name="Mehta A."/>
            <person name="Aluvathingal J."/>
            <person name="Nadendla S."/>
            <person name="Myers T."/>
            <person name="Yan Y."/>
            <person name="Sichtig H."/>
        </authorList>
    </citation>
    <scope>NUCLEOTIDE SEQUENCE [LARGE SCALE GENOMIC DNA]</scope>
    <source>
        <strain evidence="1 2">FDAARGOS_923</strain>
    </source>
</reference>
<evidence type="ECO:0000313" key="2">
    <source>
        <dbReference type="Proteomes" id="UP000595038"/>
    </source>
</evidence>
<dbReference type="Proteomes" id="UP000595038">
    <property type="component" value="Chromosome"/>
</dbReference>
<gene>
    <name evidence="1" type="ORF">I6G80_10980</name>
</gene>
<name>A0AB37GPV3_BACLI</name>
<proteinExistence type="predicted"/>
<dbReference type="AlphaFoldDB" id="A0AB37GPV3"/>
<protein>
    <submittedName>
        <fullName evidence="1">Uncharacterized protein</fullName>
    </submittedName>
</protein>
<evidence type="ECO:0000313" key="1">
    <source>
        <dbReference type="EMBL" id="QPR74735.1"/>
    </source>
</evidence>